<dbReference type="PROSITE" id="PS50181">
    <property type="entry name" value="FBOX"/>
    <property type="match status" value="1"/>
</dbReference>
<dbReference type="InterPro" id="IPR013187">
    <property type="entry name" value="F-box-assoc_dom_typ3"/>
</dbReference>
<sequence length="308" mass="35267">MGRRRPKGSALAGLPDDLLLEILSRLPVKDLHRSKCVSRDWNFLIVCHRDKLPQTLLGFFCGEDPKIRDHYIEYYPDEEEDSDEDDYSEYDDAWNVPHDIDNIRLLRSCNGLLLFEHGSNSKTLGYIVCNPATEQWVAVPSDWTPANPHDNRAYLVYDPAVSHHFHIVIFWHEDKGYRSLLTVHAYSSDSGVWSHSETDWSEEEKKGELERWRCQIRRKPGLSEPGAVVNGALFLLSGEHRVIEVDVQGRTQWIIPAPFRMGDGGGRCSVHFIGQSQGHLYCISHASDAHGDGLSIWVLEDYDTQEWV</sequence>
<dbReference type="Pfam" id="PF08268">
    <property type="entry name" value="FBA_3"/>
    <property type="match status" value="1"/>
</dbReference>
<protein>
    <recommendedName>
        <fullName evidence="1">F-box domain-containing protein</fullName>
    </recommendedName>
</protein>
<dbReference type="InterPro" id="IPR036047">
    <property type="entry name" value="F-box-like_dom_sf"/>
</dbReference>
<dbReference type="AlphaFoldDB" id="A0AAQ3SWW5"/>
<dbReference type="SUPFAM" id="SSF81383">
    <property type="entry name" value="F-box domain"/>
    <property type="match status" value="1"/>
</dbReference>
<dbReference type="Pfam" id="PF00646">
    <property type="entry name" value="F-box"/>
    <property type="match status" value="1"/>
</dbReference>
<dbReference type="Proteomes" id="UP001341281">
    <property type="component" value="Chromosome 03"/>
</dbReference>
<dbReference type="EMBL" id="CP144747">
    <property type="protein sequence ID" value="WVZ62210.1"/>
    <property type="molecule type" value="Genomic_DNA"/>
</dbReference>
<proteinExistence type="predicted"/>
<dbReference type="InterPro" id="IPR017451">
    <property type="entry name" value="F-box-assoc_interact_dom"/>
</dbReference>
<feature type="domain" description="F-box" evidence="1">
    <location>
        <begin position="8"/>
        <end position="56"/>
    </location>
</feature>
<dbReference type="SMART" id="SM00256">
    <property type="entry name" value="FBOX"/>
    <property type="match status" value="1"/>
</dbReference>
<evidence type="ECO:0000313" key="3">
    <source>
        <dbReference type="Proteomes" id="UP001341281"/>
    </source>
</evidence>
<dbReference type="InterPro" id="IPR001810">
    <property type="entry name" value="F-box_dom"/>
</dbReference>
<name>A0AAQ3SWW5_PASNO</name>
<gene>
    <name evidence="2" type="ORF">U9M48_011980</name>
</gene>
<dbReference type="PANTHER" id="PTHR35546:SF46">
    <property type="entry name" value="F-BOX DOMAIN-CONTAINING PROTEIN"/>
    <property type="match status" value="1"/>
</dbReference>
<dbReference type="InterPro" id="IPR055290">
    <property type="entry name" value="At3g26010-like"/>
</dbReference>
<organism evidence="2 3">
    <name type="scientific">Paspalum notatum var. saurae</name>
    <dbReference type="NCBI Taxonomy" id="547442"/>
    <lineage>
        <taxon>Eukaryota</taxon>
        <taxon>Viridiplantae</taxon>
        <taxon>Streptophyta</taxon>
        <taxon>Embryophyta</taxon>
        <taxon>Tracheophyta</taxon>
        <taxon>Spermatophyta</taxon>
        <taxon>Magnoliopsida</taxon>
        <taxon>Liliopsida</taxon>
        <taxon>Poales</taxon>
        <taxon>Poaceae</taxon>
        <taxon>PACMAD clade</taxon>
        <taxon>Panicoideae</taxon>
        <taxon>Andropogonodae</taxon>
        <taxon>Paspaleae</taxon>
        <taxon>Paspalinae</taxon>
        <taxon>Paspalum</taxon>
    </lineage>
</organism>
<evidence type="ECO:0000313" key="2">
    <source>
        <dbReference type="EMBL" id="WVZ62210.1"/>
    </source>
</evidence>
<dbReference type="NCBIfam" id="TIGR01640">
    <property type="entry name" value="F_box_assoc_1"/>
    <property type="match status" value="1"/>
</dbReference>
<accession>A0AAQ3SWW5</accession>
<dbReference type="Gene3D" id="1.20.1280.50">
    <property type="match status" value="1"/>
</dbReference>
<dbReference type="PANTHER" id="PTHR35546">
    <property type="entry name" value="F-BOX PROTEIN INTERACTION DOMAIN PROTEIN-RELATED"/>
    <property type="match status" value="1"/>
</dbReference>
<keyword evidence="3" id="KW-1185">Reference proteome</keyword>
<reference evidence="2 3" key="1">
    <citation type="submission" date="2024-02" db="EMBL/GenBank/DDBJ databases">
        <title>High-quality chromosome-scale genome assembly of Pensacola bahiagrass (Paspalum notatum Flugge var. saurae).</title>
        <authorList>
            <person name="Vega J.M."/>
            <person name="Podio M."/>
            <person name="Orjuela J."/>
            <person name="Siena L.A."/>
            <person name="Pessino S.C."/>
            <person name="Combes M.C."/>
            <person name="Mariac C."/>
            <person name="Albertini E."/>
            <person name="Pupilli F."/>
            <person name="Ortiz J.P.A."/>
            <person name="Leblanc O."/>
        </authorList>
    </citation>
    <scope>NUCLEOTIDE SEQUENCE [LARGE SCALE GENOMIC DNA]</scope>
    <source>
        <strain evidence="2">R1</strain>
        <tissue evidence="2">Leaf</tissue>
    </source>
</reference>
<evidence type="ECO:0000259" key="1">
    <source>
        <dbReference type="PROSITE" id="PS50181"/>
    </source>
</evidence>